<dbReference type="Pfam" id="PF13977">
    <property type="entry name" value="TetR_C_6"/>
    <property type="match status" value="1"/>
</dbReference>
<proteinExistence type="predicted"/>
<evidence type="ECO:0000259" key="6">
    <source>
        <dbReference type="PROSITE" id="PS50977"/>
    </source>
</evidence>
<comment type="caution">
    <text evidence="7">The sequence shown here is derived from an EMBL/GenBank/DDBJ whole genome shotgun (WGS) entry which is preliminary data.</text>
</comment>
<dbReference type="PANTHER" id="PTHR30055:SF151">
    <property type="entry name" value="TRANSCRIPTIONAL REGULATORY PROTEIN"/>
    <property type="match status" value="1"/>
</dbReference>
<keyword evidence="4" id="KW-0804">Transcription</keyword>
<protein>
    <recommendedName>
        <fullName evidence="6">HTH tetR-type domain-containing protein</fullName>
    </recommendedName>
</protein>
<evidence type="ECO:0000256" key="3">
    <source>
        <dbReference type="ARBA" id="ARBA00023125"/>
    </source>
</evidence>
<dbReference type="GO" id="GO:0003700">
    <property type="term" value="F:DNA-binding transcription factor activity"/>
    <property type="evidence" value="ECO:0007669"/>
    <property type="project" value="TreeGrafter"/>
</dbReference>
<keyword evidence="1" id="KW-0678">Repressor</keyword>
<evidence type="ECO:0000256" key="2">
    <source>
        <dbReference type="ARBA" id="ARBA00023015"/>
    </source>
</evidence>
<dbReference type="SUPFAM" id="SSF48498">
    <property type="entry name" value="Tetracyclin repressor-like, C-terminal domain"/>
    <property type="match status" value="1"/>
</dbReference>
<keyword evidence="8" id="KW-1185">Reference proteome</keyword>
<organism evidence="7 8">
    <name type="scientific">Tengunoibacter tsumagoiensis</name>
    <dbReference type="NCBI Taxonomy" id="2014871"/>
    <lineage>
        <taxon>Bacteria</taxon>
        <taxon>Bacillati</taxon>
        <taxon>Chloroflexota</taxon>
        <taxon>Ktedonobacteria</taxon>
        <taxon>Ktedonobacterales</taxon>
        <taxon>Dictyobacteraceae</taxon>
        <taxon>Tengunoibacter</taxon>
    </lineage>
</organism>
<dbReference type="RefSeq" id="WP_161975759.1">
    <property type="nucleotide sequence ID" value="NZ_BIFR01000002.1"/>
</dbReference>
<dbReference type="GO" id="GO:0000976">
    <property type="term" value="F:transcription cis-regulatory region binding"/>
    <property type="evidence" value="ECO:0007669"/>
    <property type="project" value="TreeGrafter"/>
</dbReference>
<dbReference type="EMBL" id="BIFR01000002">
    <property type="protein sequence ID" value="GCE15285.1"/>
    <property type="molecule type" value="Genomic_DNA"/>
</dbReference>
<evidence type="ECO:0000256" key="1">
    <source>
        <dbReference type="ARBA" id="ARBA00022491"/>
    </source>
</evidence>
<evidence type="ECO:0000313" key="8">
    <source>
        <dbReference type="Proteomes" id="UP000287352"/>
    </source>
</evidence>
<sequence>MPRTKEANQQIRAEQREHILDAALQIFARKGLDATIDEVATEASISHGLAYRYFSSKEALIQAVVKRVTMTDPLGLQSVLEMPGTPGERLTLLVSRLLASRRDHPAFFQLINHLMDQMQNRAFVAEKQHEAFLKQSQDLFSVIRQLIVEGQATGEILAGNPDQLTTTLTACLEGLTRQAARDPEQFKRQCPDVEILLRLFKP</sequence>
<keyword evidence="3 5" id="KW-0238">DNA-binding</keyword>
<feature type="DNA-binding region" description="H-T-H motif" evidence="5">
    <location>
        <begin position="35"/>
        <end position="54"/>
    </location>
</feature>
<evidence type="ECO:0000313" key="7">
    <source>
        <dbReference type="EMBL" id="GCE15285.1"/>
    </source>
</evidence>
<dbReference type="Proteomes" id="UP000287352">
    <property type="component" value="Unassembled WGS sequence"/>
</dbReference>
<gene>
    <name evidence="7" type="ORF">KTT_51440</name>
</gene>
<dbReference type="PROSITE" id="PS01081">
    <property type="entry name" value="HTH_TETR_1"/>
    <property type="match status" value="1"/>
</dbReference>
<dbReference type="Gene3D" id="1.10.10.60">
    <property type="entry name" value="Homeodomain-like"/>
    <property type="match status" value="1"/>
</dbReference>
<name>A0A402A8F8_9CHLR</name>
<dbReference type="InterPro" id="IPR036271">
    <property type="entry name" value="Tet_transcr_reg_TetR-rel_C_sf"/>
</dbReference>
<dbReference type="InterPro" id="IPR023772">
    <property type="entry name" value="DNA-bd_HTH_TetR-type_CS"/>
</dbReference>
<evidence type="ECO:0000256" key="4">
    <source>
        <dbReference type="ARBA" id="ARBA00023163"/>
    </source>
</evidence>
<dbReference type="InterPro" id="IPR009057">
    <property type="entry name" value="Homeodomain-like_sf"/>
</dbReference>
<accession>A0A402A8F8</accession>
<dbReference type="SUPFAM" id="SSF46689">
    <property type="entry name" value="Homeodomain-like"/>
    <property type="match status" value="1"/>
</dbReference>
<keyword evidence="2" id="KW-0805">Transcription regulation</keyword>
<dbReference type="InterPro" id="IPR050109">
    <property type="entry name" value="HTH-type_TetR-like_transc_reg"/>
</dbReference>
<dbReference type="AlphaFoldDB" id="A0A402A8F8"/>
<dbReference type="PROSITE" id="PS50977">
    <property type="entry name" value="HTH_TETR_2"/>
    <property type="match status" value="1"/>
</dbReference>
<dbReference type="Pfam" id="PF00440">
    <property type="entry name" value="TetR_N"/>
    <property type="match status" value="1"/>
</dbReference>
<dbReference type="PANTHER" id="PTHR30055">
    <property type="entry name" value="HTH-TYPE TRANSCRIPTIONAL REGULATOR RUTR"/>
    <property type="match status" value="1"/>
</dbReference>
<dbReference type="Gene3D" id="1.10.357.10">
    <property type="entry name" value="Tetracycline Repressor, domain 2"/>
    <property type="match status" value="1"/>
</dbReference>
<dbReference type="InterPro" id="IPR001647">
    <property type="entry name" value="HTH_TetR"/>
</dbReference>
<feature type="domain" description="HTH tetR-type" evidence="6">
    <location>
        <begin position="13"/>
        <end position="72"/>
    </location>
</feature>
<dbReference type="PRINTS" id="PR00455">
    <property type="entry name" value="HTHTETR"/>
</dbReference>
<dbReference type="InterPro" id="IPR039538">
    <property type="entry name" value="BetI_C"/>
</dbReference>
<evidence type="ECO:0000256" key="5">
    <source>
        <dbReference type="PROSITE-ProRule" id="PRU00335"/>
    </source>
</evidence>
<reference evidence="8" key="1">
    <citation type="submission" date="2018-12" db="EMBL/GenBank/DDBJ databases">
        <title>Tengunoibacter tsumagoiensis gen. nov., sp. nov., Dictyobacter kobayashii sp. nov., D. alpinus sp. nov., and D. joshuensis sp. nov. and description of Dictyobacteraceae fam. nov. within the order Ktedonobacterales isolated from Tengu-no-mugimeshi.</title>
        <authorList>
            <person name="Wang C.M."/>
            <person name="Zheng Y."/>
            <person name="Sakai Y."/>
            <person name="Toyoda A."/>
            <person name="Minakuchi Y."/>
            <person name="Abe K."/>
            <person name="Yokota A."/>
            <person name="Yabe S."/>
        </authorList>
    </citation>
    <scope>NUCLEOTIDE SEQUENCE [LARGE SCALE GENOMIC DNA]</scope>
    <source>
        <strain evidence="8">Uno3</strain>
    </source>
</reference>